<dbReference type="NCBIfam" id="NF047593">
    <property type="entry name" value="IS66_ISAeme5_TnpA"/>
    <property type="match status" value="1"/>
</dbReference>
<dbReference type="RefSeq" id="WP_109625766.1">
    <property type="nucleotide sequence ID" value="NZ_JANKBI010000008.1"/>
</dbReference>
<proteinExistence type="predicted"/>
<keyword evidence="2" id="KW-1185">Reference proteome</keyword>
<evidence type="ECO:0000313" key="1">
    <source>
        <dbReference type="EMBL" id="PWJ76616.1"/>
    </source>
</evidence>
<reference evidence="1 2" key="1">
    <citation type="submission" date="2018-05" db="EMBL/GenBank/DDBJ databases">
        <authorList>
            <person name="Goeker M."/>
            <person name="Huntemann M."/>
            <person name="Clum A."/>
            <person name="Pillay M."/>
            <person name="Palaniappan K."/>
            <person name="Varghese N."/>
            <person name="Mikhailova N."/>
            <person name="Stamatis D."/>
            <person name="Reddy T."/>
            <person name="Daum C."/>
            <person name="Shapiro N."/>
            <person name="Ivanova N."/>
            <person name="Kyrpides N."/>
            <person name="Woyke T."/>
        </authorList>
    </citation>
    <scope>NUCLEOTIDE SEQUENCE [LARGE SCALE GENOMIC DNA]</scope>
    <source>
        <strain evidence="1 2">DSM 26524</strain>
    </source>
</reference>
<gene>
    <name evidence="1" type="ORF">C7383_10461</name>
</gene>
<evidence type="ECO:0008006" key="3">
    <source>
        <dbReference type="Google" id="ProtNLM"/>
    </source>
</evidence>
<evidence type="ECO:0000313" key="2">
    <source>
        <dbReference type="Proteomes" id="UP000245412"/>
    </source>
</evidence>
<sequence length="117" mass="13197">MNEVMQVRAAGWTAMIKQRNDSGLTIKEWCAANGIRESVYYYRLNRLRKMAWNACETPDPAKDHAPSGTFAQISVSSAIQTSNVAIRIRRGDTVMEVSSDAPERILSFLKEVMFRAL</sequence>
<name>A0AB73T5J4_9FIRM</name>
<dbReference type="EMBL" id="QGGY01000004">
    <property type="protein sequence ID" value="PWJ76616.1"/>
    <property type="molecule type" value="Genomic_DNA"/>
</dbReference>
<protein>
    <recommendedName>
        <fullName evidence="3">IS66 family insertion sequence element accessory protein TnpB</fullName>
    </recommendedName>
</protein>
<dbReference type="Proteomes" id="UP000245412">
    <property type="component" value="Unassembled WGS sequence"/>
</dbReference>
<comment type="caution">
    <text evidence="1">The sequence shown here is derived from an EMBL/GenBank/DDBJ whole genome shotgun (WGS) entry which is preliminary data.</text>
</comment>
<organism evidence="1 2">
    <name type="scientific">Murimonas intestini</name>
    <dbReference type="NCBI Taxonomy" id="1337051"/>
    <lineage>
        <taxon>Bacteria</taxon>
        <taxon>Bacillati</taxon>
        <taxon>Bacillota</taxon>
        <taxon>Clostridia</taxon>
        <taxon>Lachnospirales</taxon>
        <taxon>Lachnospiraceae</taxon>
        <taxon>Murimonas</taxon>
    </lineage>
</organism>
<dbReference type="AlphaFoldDB" id="A0AB73T5J4"/>
<accession>A0AB73T5J4</accession>